<dbReference type="InterPro" id="IPR036770">
    <property type="entry name" value="Ankyrin_rpt-contain_sf"/>
</dbReference>
<sequence length="311" mass="33700">MEEDALLKSVIEFHDFCYRLARYKGQGRMKRPRLTCGDPNTWSGWLVTTKQREMEPGTVDASLCTACHKVQQGPVNTVKALLDAGADREAVGNDHQTALMLAVEKQLAAAVEMLVAQGANVNATCPSRRGEDTVLHTAFCEWRTADGGHDIASILLDHGADRLHLTSTRLCSAGNAAMTGLTALEELCVELETPQPKHGWFAPARDDEENLPVVPPVLGRLTNLVTLSLTHQRGKAPLQLVIPEPLTFMHSLARLASFECGNAYGTQNTLDVASQMYLGMLQKHLAIHCGWGSGSDDESEADAEDSANDSA</sequence>
<dbReference type="SUPFAM" id="SSF48403">
    <property type="entry name" value="Ankyrin repeat"/>
    <property type="match status" value="1"/>
</dbReference>
<gene>
    <name evidence="4" type="ORF">WJX72_010085</name>
</gene>
<keyword evidence="5" id="KW-1185">Reference proteome</keyword>
<dbReference type="PANTHER" id="PTHR24189:SF50">
    <property type="entry name" value="ANKYRIN REPEAT AND SOCS BOX PROTEIN 2"/>
    <property type="match status" value="1"/>
</dbReference>
<dbReference type="Proteomes" id="UP001489004">
    <property type="component" value="Unassembled WGS sequence"/>
</dbReference>
<organism evidence="4 5">
    <name type="scientific">[Myrmecia] bisecta</name>
    <dbReference type="NCBI Taxonomy" id="41462"/>
    <lineage>
        <taxon>Eukaryota</taxon>
        <taxon>Viridiplantae</taxon>
        <taxon>Chlorophyta</taxon>
        <taxon>core chlorophytes</taxon>
        <taxon>Trebouxiophyceae</taxon>
        <taxon>Trebouxiales</taxon>
        <taxon>Trebouxiaceae</taxon>
        <taxon>Myrmecia</taxon>
    </lineage>
</organism>
<evidence type="ECO:0000256" key="3">
    <source>
        <dbReference type="PROSITE-ProRule" id="PRU00023"/>
    </source>
</evidence>
<dbReference type="Pfam" id="PF12796">
    <property type="entry name" value="Ank_2"/>
    <property type="match status" value="1"/>
</dbReference>
<dbReference type="PANTHER" id="PTHR24189">
    <property type="entry name" value="MYOTROPHIN"/>
    <property type="match status" value="1"/>
</dbReference>
<comment type="caution">
    <text evidence="4">The sequence shown here is derived from an EMBL/GenBank/DDBJ whole genome shotgun (WGS) entry which is preliminary data.</text>
</comment>
<protein>
    <submittedName>
        <fullName evidence="4">Uncharacterized protein</fullName>
    </submittedName>
</protein>
<evidence type="ECO:0000256" key="1">
    <source>
        <dbReference type="ARBA" id="ARBA00022737"/>
    </source>
</evidence>
<feature type="repeat" description="ANK" evidence="3">
    <location>
        <begin position="94"/>
        <end position="126"/>
    </location>
</feature>
<evidence type="ECO:0000313" key="4">
    <source>
        <dbReference type="EMBL" id="KAK9807811.1"/>
    </source>
</evidence>
<dbReference type="Gene3D" id="1.25.40.20">
    <property type="entry name" value="Ankyrin repeat-containing domain"/>
    <property type="match status" value="1"/>
</dbReference>
<dbReference type="InterPro" id="IPR002110">
    <property type="entry name" value="Ankyrin_rpt"/>
</dbReference>
<proteinExistence type="predicted"/>
<evidence type="ECO:0000313" key="5">
    <source>
        <dbReference type="Proteomes" id="UP001489004"/>
    </source>
</evidence>
<evidence type="ECO:0000256" key="2">
    <source>
        <dbReference type="ARBA" id="ARBA00023043"/>
    </source>
</evidence>
<name>A0AAW1PH75_9CHLO</name>
<keyword evidence="2 3" id="KW-0040">ANK repeat</keyword>
<keyword evidence="1" id="KW-0677">Repeat</keyword>
<dbReference type="EMBL" id="JALJOR010000012">
    <property type="protein sequence ID" value="KAK9807811.1"/>
    <property type="molecule type" value="Genomic_DNA"/>
</dbReference>
<dbReference type="AlphaFoldDB" id="A0AAW1PH75"/>
<reference evidence="4 5" key="1">
    <citation type="journal article" date="2024" name="Nat. Commun.">
        <title>Phylogenomics reveals the evolutionary origins of lichenization in chlorophyte algae.</title>
        <authorList>
            <person name="Puginier C."/>
            <person name="Libourel C."/>
            <person name="Otte J."/>
            <person name="Skaloud P."/>
            <person name="Haon M."/>
            <person name="Grisel S."/>
            <person name="Petersen M."/>
            <person name="Berrin J.G."/>
            <person name="Delaux P.M."/>
            <person name="Dal Grande F."/>
            <person name="Keller J."/>
        </authorList>
    </citation>
    <scope>NUCLEOTIDE SEQUENCE [LARGE SCALE GENOMIC DNA]</scope>
    <source>
        <strain evidence="4 5">SAG 2043</strain>
    </source>
</reference>
<accession>A0AAW1PH75</accession>
<dbReference type="SMART" id="SM00248">
    <property type="entry name" value="ANK"/>
    <property type="match status" value="3"/>
</dbReference>
<dbReference type="PROSITE" id="PS50297">
    <property type="entry name" value="ANK_REP_REGION"/>
    <property type="match status" value="1"/>
</dbReference>
<dbReference type="InterPro" id="IPR050745">
    <property type="entry name" value="Multifunctional_regulatory"/>
</dbReference>
<dbReference type="PROSITE" id="PS50088">
    <property type="entry name" value="ANK_REPEAT"/>
    <property type="match status" value="1"/>
</dbReference>